<reference evidence="2 3" key="1">
    <citation type="submission" date="2016-10" db="EMBL/GenBank/DDBJ databases">
        <authorList>
            <person name="de Groot N.N."/>
        </authorList>
    </citation>
    <scope>NUCLEOTIDE SEQUENCE [LARGE SCALE GENOMIC DNA]</scope>
    <source>
        <strain evidence="2 3">DSM 2179</strain>
    </source>
</reference>
<name>A0A1H7AR84_9FIRM</name>
<protein>
    <submittedName>
        <fullName evidence="2">Iron only hydrogenase large subunit, C-terminal domain</fullName>
    </submittedName>
</protein>
<dbReference type="Pfam" id="PF02906">
    <property type="entry name" value="Fe_hyd_lg_C"/>
    <property type="match status" value="1"/>
</dbReference>
<dbReference type="PANTHER" id="PTHR11615">
    <property type="entry name" value="NITRATE, FORMATE, IRON DEHYDROGENASE"/>
    <property type="match status" value="1"/>
</dbReference>
<gene>
    <name evidence="2" type="ORF">SAMN05660742_112130</name>
</gene>
<accession>A0A1H7AR84</accession>
<dbReference type="RefSeq" id="WP_091832337.1">
    <property type="nucleotide sequence ID" value="NZ_FNZK01000012.1"/>
</dbReference>
<evidence type="ECO:0000313" key="3">
    <source>
        <dbReference type="Proteomes" id="UP000199662"/>
    </source>
</evidence>
<dbReference type="EMBL" id="FNZK01000012">
    <property type="protein sequence ID" value="SEJ64592.1"/>
    <property type="molecule type" value="Genomic_DNA"/>
</dbReference>
<sequence>MLTIKELYQKALKESTGKEDFTYDPSQLNCLFEPKEYPITWELSDILTPAGIPLSGTTITKDTLAVLNALASHKGKRAFILIAPAFLGQFSDQVSPGMIRTAFKKIGFNGLLEVAVFADILTLREALEFDHNIHSNNDYQLTSCCCPMWIAMIKKLYTDLMPHVPATVSPMIAAGRTVKILHPDALTVFVGPCMAKKAEAREKDIAGAVDYVLTFQETKELFKLLHVNLTQMEDNVKEFSSKAGRIYARTGGVSEAVKSTLARLSPNRHIAIRSQQADGVPDCKKMITDLIEGKTQANFFEGMGCIGGCVGGPKSLLEPDKARDKVNQYGDKAIYETPLDNPYVLELLYRLNFTTLESLMSDNEFFTRKF</sequence>
<feature type="domain" description="Iron hydrogenase large subunit C-terminal" evidence="1">
    <location>
        <begin position="78"/>
        <end position="313"/>
    </location>
</feature>
<dbReference type="SUPFAM" id="SSF53920">
    <property type="entry name" value="Fe-only hydrogenase"/>
    <property type="match status" value="1"/>
</dbReference>
<evidence type="ECO:0000259" key="1">
    <source>
        <dbReference type="Pfam" id="PF02906"/>
    </source>
</evidence>
<organism evidence="2 3">
    <name type="scientific">Propionispira arboris</name>
    <dbReference type="NCBI Taxonomy" id="84035"/>
    <lineage>
        <taxon>Bacteria</taxon>
        <taxon>Bacillati</taxon>
        <taxon>Bacillota</taxon>
        <taxon>Negativicutes</taxon>
        <taxon>Selenomonadales</taxon>
        <taxon>Selenomonadaceae</taxon>
        <taxon>Propionispira</taxon>
    </lineage>
</organism>
<dbReference type="Proteomes" id="UP000199662">
    <property type="component" value="Unassembled WGS sequence"/>
</dbReference>
<dbReference type="InterPro" id="IPR050340">
    <property type="entry name" value="Cytosolic_Fe-S_CAF"/>
</dbReference>
<dbReference type="InterPro" id="IPR009016">
    <property type="entry name" value="Fe_hydrogenase"/>
</dbReference>
<evidence type="ECO:0000313" key="2">
    <source>
        <dbReference type="EMBL" id="SEJ64592.1"/>
    </source>
</evidence>
<dbReference type="Gene3D" id="3.40.950.10">
    <property type="entry name" value="Fe-only Hydrogenase (Larger Subunit), Chain L, domain 3"/>
    <property type="match status" value="1"/>
</dbReference>
<dbReference type="InterPro" id="IPR004108">
    <property type="entry name" value="Fe_hydrogenase_lsu_C"/>
</dbReference>
<keyword evidence="3" id="KW-1185">Reference proteome</keyword>
<dbReference type="AlphaFoldDB" id="A0A1H7AR84"/>
<proteinExistence type="predicted"/>
<dbReference type="STRING" id="84035.SAMN05660742_112130"/>